<evidence type="ECO:0000313" key="2">
    <source>
        <dbReference type="EMBL" id="RKN08760.1"/>
    </source>
</evidence>
<dbReference type="AlphaFoldDB" id="A0A3A9W7B4"/>
<feature type="transmembrane region" description="Helical" evidence="1">
    <location>
        <begin position="290"/>
        <end position="309"/>
    </location>
</feature>
<sequence length="336" mass="35604">MDVDVFVAAHRDEWTRLEGLLRRSRRSLTGAEADELVTLYQRTATHLSQLQSAAPDPALIGRLTTLVARARSAVVGSRRSTWRDALGFFTTGFPAACYRTRHWWVPTALLFTALVAGLGWWIADSPDVQARIAAPDDLREMTRPGGSYETYYSSSPAAAFSAQVWTNNAQVAGLSLALGTLLGLPVLWLLLQNAVNVALGVGLMASADRLDVFLGLILPHGLLELTAVFVAAGVGLRLGWTVIDPGPRTRLTALAQEGRAALGMAIGLAVVLLISGVIEGFVTPSGLPTWARVAIGVAAELAFLAYVFILGRRAVAAGETGDVAEADRPAEAPVAA</sequence>
<gene>
    <name evidence="3" type="ORF">D7318_16330</name>
    <name evidence="2" type="ORF">D7319_15375</name>
</gene>
<reference evidence="4 5" key="1">
    <citation type="submission" date="2018-09" db="EMBL/GenBank/DDBJ databases">
        <title>Streptomyces sp. nov. DS1-2, an endophytic actinomycete isolated from roots of Dendrobium scabrilingue.</title>
        <authorList>
            <person name="Kuncharoen N."/>
            <person name="Kudo T."/>
            <person name="Ohkuma M."/>
            <person name="Yuki M."/>
            <person name="Tanasupawat S."/>
        </authorList>
    </citation>
    <scope>NUCLEOTIDE SEQUENCE [LARGE SCALE GENOMIC DNA]</scope>
    <source>
        <strain evidence="2 5">AZ1-7</strain>
        <strain evidence="3 4">DS1-2</strain>
    </source>
</reference>
<dbReference type="Proteomes" id="UP000275024">
    <property type="component" value="Unassembled WGS sequence"/>
</dbReference>
<feature type="transmembrane region" description="Helical" evidence="1">
    <location>
        <begin position="171"/>
        <end position="192"/>
    </location>
</feature>
<feature type="transmembrane region" description="Helical" evidence="1">
    <location>
        <begin position="212"/>
        <end position="239"/>
    </location>
</feature>
<feature type="transmembrane region" description="Helical" evidence="1">
    <location>
        <begin position="103"/>
        <end position="123"/>
    </location>
</feature>
<evidence type="ECO:0000256" key="1">
    <source>
        <dbReference type="SAM" id="Phobius"/>
    </source>
</evidence>
<name>A0A3A9W7B4_9ACTN</name>
<dbReference type="InterPro" id="IPR002798">
    <property type="entry name" value="SpoIIM-like"/>
</dbReference>
<dbReference type="Proteomes" id="UP000268652">
    <property type="component" value="Unassembled WGS sequence"/>
</dbReference>
<feature type="transmembrane region" description="Helical" evidence="1">
    <location>
        <begin position="260"/>
        <end position="278"/>
    </location>
</feature>
<dbReference type="OrthoDB" id="5243448at2"/>
<keyword evidence="1" id="KW-0472">Membrane</keyword>
<evidence type="ECO:0000313" key="3">
    <source>
        <dbReference type="EMBL" id="RKN21918.1"/>
    </source>
</evidence>
<keyword evidence="1" id="KW-1133">Transmembrane helix</keyword>
<comment type="caution">
    <text evidence="2">The sequence shown here is derived from an EMBL/GenBank/DDBJ whole genome shotgun (WGS) entry which is preliminary data.</text>
</comment>
<protein>
    <submittedName>
        <fullName evidence="2">Stage II sporulation protein M</fullName>
    </submittedName>
</protein>
<evidence type="ECO:0000313" key="5">
    <source>
        <dbReference type="Proteomes" id="UP000275024"/>
    </source>
</evidence>
<keyword evidence="4" id="KW-1185">Reference proteome</keyword>
<dbReference type="RefSeq" id="WP_120697838.1">
    <property type="nucleotide sequence ID" value="NZ_RBDX01000010.1"/>
</dbReference>
<accession>A0A3A9W7B4</accession>
<dbReference type="EMBL" id="RBDX01000010">
    <property type="protein sequence ID" value="RKN08760.1"/>
    <property type="molecule type" value="Genomic_DNA"/>
</dbReference>
<evidence type="ECO:0000313" key="4">
    <source>
        <dbReference type="Proteomes" id="UP000268652"/>
    </source>
</evidence>
<proteinExistence type="predicted"/>
<dbReference type="EMBL" id="RBDY01000010">
    <property type="protein sequence ID" value="RKN21918.1"/>
    <property type="molecule type" value="Genomic_DNA"/>
</dbReference>
<dbReference type="PANTHER" id="PTHR35337">
    <property type="entry name" value="SLR1478 PROTEIN"/>
    <property type="match status" value="1"/>
</dbReference>
<dbReference type="PANTHER" id="PTHR35337:SF1">
    <property type="entry name" value="SLR1478 PROTEIN"/>
    <property type="match status" value="1"/>
</dbReference>
<keyword evidence="1" id="KW-0812">Transmembrane</keyword>
<organism evidence="2 5">
    <name type="scientific">Streptomyces radicis</name>
    <dbReference type="NCBI Taxonomy" id="1750517"/>
    <lineage>
        <taxon>Bacteria</taxon>
        <taxon>Bacillati</taxon>
        <taxon>Actinomycetota</taxon>
        <taxon>Actinomycetes</taxon>
        <taxon>Kitasatosporales</taxon>
        <taxon>Streptomycetaceae</taxon>
        <taxon>Streptomyces</taxon>
    </lineage>
</organism>
<dbReference type="Pfam" id="PF01944">
    <property type="entry name" value="SpoIIM"/>
    <property type="match status" value="1"/>
</dbReference>